<name>G4YKQ4_PHYSP</name>
<reference evidence="1 2" key="1">
    <citation type="journal article" date="2006" name="Science">
        <title>Phytophthora genome sequences uncover evolutionary origins and mechanisms of pathogenesis.</title>
        <authorList>
            <person name="Tyler B.M."/>
            <person name="Tripathy S."/>
            <person name="Zhang X."/>
            <person name="Dehal P."/>
            <person name="Jiang R.H."/>
            <person name="Aerts A."/>
            <person name="Arredondo F.D."/>
            <person name="Baxter L."/>
            <person name="Bensasson D."/>
            <person name="Beynon J.L."/>
            <person name="Chapman J."/>
            <person name="Damasceno C.M."/>
            <person name="Dorrance A.E."/>
            <person name="Dou D."/>
            <person name="Dickerman A.W."/>
            <person name="Dubchak I.L."/>
            <person name="Garbelotto M."/>
            <person name="Gijzen M."/>
            <person name="Gordon S.G."/>
            <person name="Govers F."/>
            <person name="Grunwald N.J."/>
            <person name="Huang W."/>
            <person name="Ivors K.L."/>
            <person name="Jones R.W."/>
            <person name="Kamoun S."/>
            <person name="Krampis K."/>
            <person name="Lamour K.H."/>
            <person name="Lee M.K."/>
            <person name="McDonald W.H."/>
            <person name="Medina M."/>
            <person name="Meijer H.J."/>
            <person name="Nordberg E.K."/>
            <person name="Maclean D.J."/>
            <person name="Ospina-Giraldo M.D."/>
            <person name="Morris P.F."/>
            <person name="Phuntumart V."/>
            <person name="Putnam N.H."/>
            <person name="Rash S."/>
            <person name="Rose J.K."/>
            <person name="Sakihama Y."/>
            <person name="Salamov A.A."/>
            <person name="Savidor A."/>
            <person name="Scheuring C.F."/>
            <person name="Smith B.M."/>
            <person name="Sobral B.W."/>
            <person name="Terry A."/>
            <person name="Torto-Alalibo T.A."/>
            <person name="Win J."/>
            <person name="Xu Z."/>
            <person name="Zhang H."/>
            <person name="Grigoriev I.V."/>
            <person name="Rokhsar D.S."/>
            <person name="Boore J.L."/>
        </authorList>
    </citation>
    <scope>NUCLEOTIDE SEQUENCE [LARGE SCALE GENOMIC DNA]</scope>
    <source>
        <strain evidence="1 2">P6497</strain>
    </source>
</reference>
<dbReference type="EMBL" id="JH159151">
    <property type="protein sequence ID" value="EGZ29208.1"/>
    <property type="molecule type" value="Genomic_DNA"/>
</dbReference>
<proteinExistence type="predicted"/>
<sequence>MAAARIKRELAAVDSTRDQESRIIPVCSATKDEWKAYLESDDQELRWFCEWINGMVYIVQLSGEEDESFADLPDYQPDVGYGPLNNALGTVLPRGIQSYKSWYTLVVEVGKSRGWGDEKGLLDWKARQWTRFPGVRYILCVAVTDRLQSVEYKLYTVERDSESNRARSLPIVDPLPVVGPHTVVTFDSRELLGLPSGANVPPIDGVQFPVPTYGVDLFGILSLLKDYFD</sequence>
<keyword evidence="2" id="KW-1185">Reference proteome</keyword>
<evidence type="ECO:0000313" key="2">
    <source>
        <dbReference type="Proteomes" id="UP000002640"/>
    </source>
</evidence>
<gene>
    <name evidence="1" type="ORF">PHYSODRAFT_322746</name>
</gene>
<dbReference type="Proteomes" id="UP000002640">
    <property type="component" value="Unassembled WGS sequence"/>
</dbReference>
<dbReference type="KEGG" id="psoj:PHYSODRAFT_322746"/>
<evidence type="ECO:0000313" key="1">
    <source>
        <dbReference type="EMBL" id="EGZ29208.1"/>
    </source>
</evidence>
<dbReference type="GeneID" id="20644845"/>
<dbReference type="RefSeq" id="XP_009516483.1">
    <property type="nucleotide sequence ID" value="XM_009518188.1"/>
</dbReference>
<dbReference type="InParanoid" id="G4YKQ4"/>
<organism evidence="1 2">
    <name type="scientific">Phytophthora sojae (strain P6497)</name>
    <name type="common">Soybean stem and root rot agent</name>
    <name type="synonym">Phytophthora megasperma f. sp. glycines</name>
    <dbReference type="NCBI Taxonomy" id="1094619"/>
    <lineage>
        <taxon>Eukaryota</taxon>
        <taxon>Sar</taxon>
        <taxon>Stramenopiles</taxon>
        <taxon>Oomycota</taxon>
        <taxon>Peronosporomycetes</taxon>
        <taxon>Peronosporales</taxon>
        <taxon>Peronosporaceae</taxon>
        <taxon>Phytophthora</taxon>
    </lineage>
</organism>
<accession>G4YKQ4</accession>
<dbReference type="AlphaFoldDB" id="G4YKQ4"/>
<protein>
    <submittedName>
        <fullName evidence="1">Uncharacterized protein</fullName>
    </submittedName>
</protein>